<comment type="subcellular location">
    <subcellularLocation>
        <location evidence="1 14">Cytoplasm</location>
    </subcellularLocation>
</comment>
<dbReference type="AlphaFoldDB" id="A0A372IPL1"/>
<evidence type="ECO:0000256" key="11">
    <source>
        <dbReference type="ARBA" id="ARBA00064434"/>
    </source>
</evidence>
<keyword evidence="7 14" id="KW-0479">Metal-binding</keyword>
<dbReference type="RefSeq" id="WP_117299014.1">
    <property type="nucleotide sequence ID" value="NZ_QVQT02000003.1"/>
</dbReference>
<keyword evidence="8 14" id="KW-0378">Hydrolase</keyword>
<evidence type="ECO:0000256" key="4">
    <source>
        <dbReference type="ARBA" id="ARBA00022533"/>
    </source>
</evidence>
<protein>
    <recommendedName>
        <fullName evidence="13 14">ATP-dependent protease subunit HslV</fullName>
        <ecNumber evidence="12 14">3.4.25.2</ecNumber>
    </recommendedName>
</protein>
<dbReference type="PANTHER" id="PTHR32194">
    <property type="entry name" value="METALLOPROTEASE TLDD"/>
    <property type="match status" value="1"/>
</dbReference>
<feature type="binding site" evidence="14">
    <location>
        <position position="190"/>
    </location>
    <ligand>
        <name>Na(+)</name>
        <dbReference type="ChEBI" id="CHEBI:29101"/>
    </ligand>
</feature>
<dbReference type="SUPFAM" id="SSF56235">
    <property type="entry name" value="N-terminal nucleophile aminohydrolases (Ntn hydrolases)"/>
    <property type="match status" value="1"/>
</dbReference>
<evidence type="ECO:0000256" key="1">
    <source>
        <dbReference type="ARBA" id="ARBA00004496"/>
    </source>
</evidence>
<keyword evidence="3 14" id="KW-0963">Cytoplasm</keyword>
<feature type="region of interest" description="Disordered" evidence="15">
    <location>
        <begin position="1"/>
        <end position="25"/>
    </location>
</feature>
<dbReference type="PROSITE" id="PS51476">
    <property type="entry name" value="PROTEASOME_BETA_2"/>
    <property type="match status" value="1"/>
</dbReference>
<dbReference type="InterPro" id="IPR029055">
    <property type="entry name" value="Ntn_hydrolases_N"/>
</dbReference>
<dbReference type="GO" id="GO:0005839">
    <property type="term" value="C:proteasome core complex"/>
    <property type="evidence" value="ECO:0007669"/>
    <property type="project" value="InterPro"/>
</dbReference>
<keyword evidence="17" id="KW-1185">Reference proteome</keyword>
<comment type="similarity">
    <text evidence="2 14">Belongs to the peptidase T1B family. HslV subfamily.</text>
</comment>
<dbReference type="GO" id="GO:0004298">
    <property type="term" value="F:threonine-type endopeptidase activity"/>
    <property type="evidence" value="ECO:0007669"/>
    <property type="project" value="UniProtKB-KW"/>
</dbReference>
<evidence type="ECO:0000256" key="10">
    <source>
        <dbReference type="ARBA" id="ARBA00052385"/>
    </source>
</evidence>
<dbReference type="Gene3D" id="3.60.20.10">
    <property type="entry name" value="Glutamine Phosphoribosylpyrophosphate, subunit 1, domain 1"/>
    <property type="match status" value="1"/>
</dbReference>
<sequence length="204" mass="21765">MSNRRVSATAPSGGRFSAQNNASSSAPRIRSTTVVCVRRGNSVVMAADGQVTMGEAVFKHGARKIRRLYQDKILAGFAGSTADAFSLFSRFESKLEQYAGNLGRAAVELAKDWRTDKMLRSLEALLIVADVGQTFLISGSGDVIEPDEGIAAIGSGGSYAMAAARALMENTDLPAREVAEKSLRIAGQICIYTNDKITIEELKA</sequence>
<keyword evidence="9 14" id="KW-0915">Sodium</keyword>
<comment type="subunit">
    <text evidence="11 14">A double ring-shaped homohexamer of HslV is capped on each side by a ring-shaped HslU homohexamer. The assembly of the HslU/HslV complex is dependent on binding of ATP.</text>
</comment>
<proteinExistence type="inferred from homology"/>
<keyword evidence="5 14" id="KW-0645">Protease</keyword>
<comment type="function">
    <text evidence="14">Protease subunit of a proteasome-like degradation complex believed to be a general protein degrading machinery.</text>
</comment>
<evidence type="ECO:0000256" key="7">
    <source>
        <dbReference type="ARBA" id="ARBA00022723"/>
    </source>
</evidence>
<reference evidence="16 17" key="1">
    <citation type="submission" date="2018-08" db="EMBL/GenBank/DDBJ databases">
        <title>Acidipila sp. 4G-K13, an acidobacterium isolated from forest soil.</title>
        <authorList>
            <person name="Gao Z.-H."/>
            <person name="Qiu L.-H."/>
        </authorList>
    </citation>
    <scope>NUCLEOTIDE SEQUENCE [LARGE SCALE GENOMIC DNA]</scope>
    <source>
        <strain evidence="16 17">4G-K13</strain>
    </source>
</reference>
<dbReference type="FunFam" id="3.60.20.10:FF:000002">
    <property type="entry name" value="ATP-dependent protease subunit HslV"/>
    <property type="match status" value="1"/>
</dbReference>
<dbReference type="GO" id="GO:0009376">
    <property type="term" value="C:HslUV protease complex"/>
    <property type="evidence" value="ECO:0007669"/>
    <property type="project" value="UniProtKB-UniRule"/>
</dbReference>
<dbReference type="GO" id="GO:0051603">
    <property type="term" value="P:proteolysis involved in protein catabolic process"/>
    <property type="evidence" value="ECO:0007669"/>
    <property type="project" value="InterPro"/>
</dbReference>
<dbReference type="NCBIfam" id="TIGR03692">
    <property type="entry name" value="ATP_dep_HslV"/>
    <property type="match status" value="1"/>
</dbReference>
<feature type="binding site" evidence="14">
    <location>
        <position position="187"/>
    </location>
    <ligand>
        <name>Na(+)</name>
        <dbReference type="ChEBI" id="CHEBI:29101"/>
    </ligand>
</feature>
<comment type="activity regulation">
    <text evidence="14">Allosterically activated by HslU binding.</text>
</comment>
<evidence type="ECO:0000256" key="13">
    <source>
        <dbReference type="ARBA" id="ARBA00074399"/>
    </source>
</evidence>
<evidence type="ECO:0000256" key="9">
    <source>
        <dbReference type="ARBA" id="ARBA00023053"/>
    </source>
</evidence>
<organism evidence="16 17">
    <name type="scientific">Paracidobacterium acidisoli</name>
    <dbReference type="NCBI Taxonomy" id="2303751"/>
    <lineage>
        <taxon>Bacteria</taxon>
        <taxon>Pseudomonadati</taxon>
        <taxon>Acidobacteriota</taxon>
        <taxon>Terriglobia</taxon>
        <taxon>Terriglobales</taxon>
        <taxon>Acidobacteriaceae</taxon>
        <taxon>Paracidobacterium</taxon>
    </lineage>
</organism>
<evidence type="ECO:0000313" key="17">
    <source>
        <dbReference type="Proteomes" id="UP000264702"/>
    </source>
</evidence>
<evidence type="ECO:0000256" key="8">
    <source>
        <dbReference type="ARBA" id="ARBA00022801"/>
    </source>
</evidence>
<dbReference type="NCBIfam" id="NF003964">
    <property type="entry name" value="PRK05456.1"/>
    <property type="match status" value="1"/>
</dbReference>
<dbReference type="EC" id="3.4.25.2" evidence="12 14"/>
<name>A0A372IPL1_9BACT</name>
<evidence type="ECO:0000256" key="5">
    <source>
        <dbReference type="ARBA" id="ARBA00022670"/>
    </source>
</evidence>
<feature type="compositionally biased region" description="Polar residues" evidence="15">
    <location>
        <begin position="1"/>
        <end position="10"/>
    </location>
</feature>
<dbReference type="EMBL" id="QVQT01000003">
    <property type="protein sequence ID" value="RFU16846.1"/>
    <property type="molecule type" value="Genomic_DNA"/>
</dbReference>
<dbReference type="OrthoDB" id="9804884at2"/>
<dbReference type="PIRSF" id="PIRSF039093">
    <property type="entry name" value="HslV"/>
    <property type="match status" value="1"/>
</dbReference>
<evidence type="ECO:0000256" key="14">
    <source>
        <dbReference type="HAMAP-Rule" id="MF_00248"/>
    </source>
</evidence>
<dbReference type="HAMAP" id="MF_00248">
    <property type="entry name" value="HslV"/>
    <property type="match status" value="1"/>
</dbReference>
<comment type="catalytic activity">
    <reaction evidence="10 14">
        <text>ATP-dependent cleavage of peptide bonds with broad specificity.</text>
        <dbReference type="EC" id="3.4.25.2"/>
    </reaction>
</comment>
<evidence type="ECO:0000256" key="2">
    <source>
        <dbReference type="ARBA" id="ARBA00006053"/>
    </source>
</evidence>
<dbReference type="InterPro" id="IPR022281">
    <property type="entry name" value="ATP-dep_Prtase_HsIV_su"/>
</dbReference>
<feature type="binding site" evidence="14">
    <location>
        <position position="193"/>
    </location>
    <ligand>
        <name>Na(+)</name>
        <dbReference type="ChEBI" id="CHEBI:29101"/>
    </ligand>
</feature>
<evidence type="ECO:0000313" key="16">
    <source>
        <dbReference type="EMBL" id="RFU16846.1"/>
    </source>
</evidence>
<accession>A0A372IPL1</accession>
<evidence type="ECO:0000256" key="6">
    <source>
        <dbReference type="ARBA" id="ARBA00022698"/>
    </source>
</evidence>
<dbReference type="CDD" id="cd01913">
    <property type="entry name" value="protease_HslV"/>
    <property type="match status" value="1"/>
</dbReference>
<keyword evidence="6 14" id="KW-0888">Threonine protease</keyword>
<dbReference type="InterPro" id="IPR001353">
    <property type="entry name" value="Proteasome_sua/b"/>
</dbReference>
<evidence type="ECO:0000256" key="12">
    <source>
        <dbReference type="ARBA" id="ARBA00066335"/>
    </source>
</evidence>
<dbReference type="InterPro" id="IPR023333">
    <property type="entry name" value="Proteasome_suB-type"/>
</dbReference>
<dbReference type="Proteomes" id="UP000264702">
    <property type="component" value="Unassembled WGS sequence"/>
</dbReference>
<gene>
    <name evidence="14 16" type="primary">hslV</name>
    <name evidence="16" type="ORF">D0Y96_08850</name>
</gene>
<dbReference type="Pfam" id="PF00227">
    <property type="entry name" value="Proteasome"/>
    <property type="match status" value="1"/>
</dbReference>
<feature type="active site" evidence="14">
    <location>
        <position position="32"/>
    </location>
</feature>
<evidence type="ECO:0000256" key="3">
    <source>
        <dbReference type="ARBA" id="ARBA00022490"/>
    </source>
</evidence>
<evidence type="ECO:0000256" key="15">
    <source>
        <dbReference type="SAM" id="MobiDB-lite"/>
    </source>
</evidence>
<dbReference type="GO" id="GO:0046872">
    <property type="term" value="F:metal ion binding"/>
    <property type="evidence" value="ECO:0007669"/>
    <property type="project" value="UniProtKB-KW"/>
</dbReference>
<keyword evidence="4 14" id="KW-0021">Allosteric enzyme</keyword>
<comment type="caution">
    <text evidence="16">The sequence shown here is derived from an EMBL/GenBank/DDBJ whole genome shotgun (WGS) entry which is preliminary data.</text>
</comment>
<dbReference type="PANTHER" id="PTHR32194:SF0">
    <property type="entry name" value="ATP-DEPENDENT PROTEASE SUBUNIT HSLV"/>
    <property type="match status" value="1"/>
</dbReference>